<dbReference type="RefSeq" id="WP_184626355.1">
    <property type="nucleotide sequence ID" value="NZ_JACHCC010000008.1"/>
</dbReference>
<comment type="caution">
    <text evidence="1">The sequence shown here is derived from an EMBL/GenBank/DDBJ whole genome shotgun (WGS) entry which is preliminary data.</text>
</comment>
<dbReference type="Proteomes" id="UP000521017">
    <property type="component" value="Unassembled WGS sequence"/>
</dbReference>
<name>A0A7X0J702_9SPHI</name>
<evidence type="ECO:0000313" key="1">
    <source>
        <dbReference type="EMBL" id="MBB6501012.1"/>
    </source>
</evidence>
<dbReference type="EMBL" id="JACHCC010000008">
    <property type="protein sequence ID" value="MBB6501012.1"/>
    <property type="molecule type" value="Genomic_DNA"/>
</dbReference>
<accession>A0A7X0J702</accession>
<gene>
    <name evidence="1" type="ORF">HDF25_003175</name>
</gene>
<reference evidence="1 2" key="1">
    <citation type="submission" date="2020-08" db="EMBL/GenBank/DDBJ databases">
        <title>Genomic Encyclopedia of Type Strains, Phase IV (KMG-V): Genome sequencing to study the core and pangenomes of soil and plant-associated prokaryotes.</title>
        <authorList>
            <person name="Whitman W."/>
        </authorList>
    </citation>
    <scope>NUCLEOTIDE SEQUENCE [LARGE SCALE GENOMIC DNA]</scope>
    <source>
        <strain evidence="1 2">M2T3</strain>
    </source>
</reference>
<protein>
    <submittedName>
        <fullName evidence="1">Uncharacterized protein</fullName>
    </submittedName>
</protein>
<organism evidence="1 2">
    <name type="scientific">Pedobacter cryoconitis</name>
    <dbReference type="NCBI Taxonomy" id="188932"/>
    <lineage>
        <taxon>Bacteria</taxon>
        <taxon>Pseudomonadati</taxon>
        <taxon>Bacteroidota</taxon>
        <taxon>Sphingobacteriia</taxon>
        <taxon>Sphingobacteriales</taxon>
        <taxon>Sphingobacteriaceae</taxon>
        <taxon>Pedobacter</taxon>
    </lineage>
</organism>
<evidence type="ECO:0000313" key="2">
    <source>
        <dbReference type="Proteomes" id="UP000521017"/>
    </source>
</evidence>
<proteinExistence type="predicted"/>
<sequence>MKYHYQFVSRTTVRIELIPEDKKETALIDSFFASGEDDEQLMVLFRKGIEDYATNAQLTETRFMNFPKVALCSYNVVVQTAELIK</sequence>
<dbReference type="AlphaFoldDB" id="A0A7X0J702"/>